<dbReference type="Gene3D" id="3.40.710.10">
    <property type="entry name" value="DD-peptidase/beta-lactamase superfamily"/>
    <property type="match status" value="1"/>
</dbReference>
<feature type="region of interest" description="Disordered" evidence="9">
    <location>
        <begin position="731"/>
        <end position="816"/>
    </location>
</feature>
<evidence type="ECO:0000256" key="6">
    <source>
        <dbReference type="ARBA" id="ARBA00023268"/>
    </source>
</evidence>
<dbReference type="InterPro" id="IPR050396">
    <property type="entry name" value="Glycosyltr_51/Transpeptidase"/>
</dbReference>
<dbReference type="AlphaFoldDB" id="A0A7Z0WE14"/>
<dbReference type="GO" id="GO:0030288">
    <property type="term" value="C:outer membrane-bounded periplasmic space"/>
    <property type="evidence" value="ECO:0007669"/>
    <property type="project" value="TreeGrafter"/>
</dbReference>
<keyword evidence="10" id="KW-0472">Membrane</keyword>
<dbReference type="InterPro" id="IPR023346">
    <property type="entry name" value="Lysozyme-like_dom_sf"/>
</dbReference>
<dbReference type="Pfam" id="PF00905">
    <property type="entry name" value="Transpeptidase"/>
    <property type="match status" value="1"/>
</dbReference>
<evidence type="ECO:0000256" key="7">
    <source>
        <dbReference type="ARBA" id="ARBA00034000"/>
    </source>
</evidence>
<protein>
    <recommendedName>
        <fullName evidence="15">Penicillin-insensitive transglycosylase</fullName>
    </recommendedName>
</protein>
<dbReference type="InterPro" id="IPR001460">
    <property type="entry name" value="PCN-bd_Tpept"/>
</dbReference>
<evidence type="ECO:0000256" key="5">
    <source>
        <dbReference type="ARBA" id="ARBA00022801"/>
    </source>
</evidence>
<name>A0A7Z0WE14_9PSEU</name>
<dbReference type="GO" id="GO:0009002">
    <property type="term" value="F:serine-type D-Ala-D-Ala carboxypeptidase activity"/>
    <property type="evidence" value="ECO:0007669"/>
    <property type="project" value="UniProtKB-EC"/>
</dbReference>
<feature type="compositionally biased region" description="Basic and acidic residues" evidence="9">
    <location>
        <begin position="47"/>
        <end position="72"/>
    </location>
</feature>
<dbReference type="PANTHER" id="PTHR32282">
    <property type="entry name" value="BINDING PROTEIN TRANSPEPTIDASE, PUTATIVE-RELATED"/>
    <property type="match status" value="1"/>
</dbReference>
<feature type="domain" description="Penicillin-binding protein transpeptidase" evidence="11">
    <location>
        <begin position="415"/>
        <end position="668"/>
    </location>
</feature>
<feature type="compositionally biased region" description="Low complexity" evidence="9">
    <location>
        <begin position="771"/>
        <end position="783"/>
    </location>
</feature>
<dbReference type="SUPFAM" id="SSF56601">
    <property type="entry name" value="beta-lactamase/transpeptidase-like"/>
    <property type="match status" value="1"/>
</dbReference>
<keyword evidence="14" id="KW-1185">Reference proteome</keyword>
<keyword evidence="10" id="KW-0812">Transmembrane</keyword>
<comment type="catalytic activity">
    <reaction evidence="8">
        <text>[GlcNAc-(1-&gt;4)-Mur2Ac(oyl-L-Ala-gamma-D-Glu-L-Lys-D-Ala-D-Ala)](n)-di-trans,octa-cis-undecaprenyl diphosphate + beta-D-GlcNAc-(1-&gt;4)-Mur2Ac(oyl-L-Ala-gamma-D-Glu-L-Lys-D-Ala-D-Ala)-di-trans,octa-cis-undecaprenyl diphosphate = [GlcNAc-(1-&gt;4)-Mur2Ac(oyl-L-Ala-gamma-D-Glu-L-Lys-D-Ala-D-Ala)](n+1)-di-trans,octa-cis-undecaprenyl diphosphate + di-trans,octa-cis-undecaprenyl diphosphate + H(+)</text>
        <dbReference type="Rhea" id="RHEA:23708"/>
        <dbReference type="Rhea" id="RHEA-COMP:9602"/>
        <dbReference type="Rhea" id="RHEA-COMP:9603"/>
        <dbReference type="ChEBI" id="CHEBI:15378"/>
        <dbReference type="ChEBI" id="CHEBI:58405"/>
        <dbReference type="ChEBI" id="CHEBI:60033"/>
        <dbReference type="ChEBI" id="CHEBI:78435"/>
        <dbReference type="EC" id="2.4.99.28"/>
    </reaction>
</comment>
<proteinExistence type="predicted"/>
<keyword evidence="2" id="KW-0645">Protease</keyword>
<accession>A0A7Z0WE14</accession>
<evidence type="ECO:0000313" key="13">
    <source>
        <dbReference type="EMBL" id="OLF04312.1"/>
    </source>
</evidence>
<dbReference type="InterPro" id="IPR001264">
    <property type="entry name" value="Glyco_trans_51"/>
</dbReference>
<dbReference type="GO" id="GO:0006508">
    <property type="term" value="P:proteolysis"/>
    <property type="evidence" value="ECO:0007669"/>
    <property type="project" value="UniProtKB-KW"/>
</dbReference>
<evidence type="ECO:0008006" key="15">
    <source>
        <dbReference type="Google" id="ProtNLM"/>
    </source>
</evidence>
<keyword evidence="10" id="KW-1133">Transmembrane helix</keyword>
<evidence type="ECO:0000313" key="14">
    <source>
        <dbReference type="Proteomes" id="UP000185696"/>
    </source>
</evidence>
<feature type="compositionally biased region" description="Acidic residues" evidence="9">
    <location>
        <begin position="73"/>
        <end position="82"/>
    </location>
</feature>
<evidence type="ECO:0000259" key="12">
    <source>
        <dbReference type="Pfam" id="PF00912"/>
    </source>
</evidence>
<feature type="compositionally biased region" description="Basic and acidic residues" evidence="9">
    <location>
        <begin position="731"/>
        <end position="749"/>
    </location>
</feature>
<dbReference type="Gene3D" id="1.10.3810.10">
    <property type="entry name" value="Biosynthetic peptidoglycan transglycosylase-like"/>
    <property type="match status" value="1"/>
</dbReference>
<keyword evidence="4" id="KW-0808">Transferase</keyword>
<evidence type="ECO:0000256" key="8">
    <source>
        <dbReference type="ARBA" id="ARBA00049902"/>
    </source>
</evidence>
<dbReference type="PANTHER" id="PTHR32282:SF34">
    <property type="entry name" value="PENICILLIN-BINDING PROTEIN 1A"/>
    <property type="match status" value="1"/>
</dbReference>
<evidence type="ECO:0000256" key="4">
    <source>
        <dbReference type="ARBA" id="ARBA00022679"/>
    </source>
</evidence>
<dbReference type="GO" id="GO:0009252">
    <property type="term" value="P:peptidoglycan biosynthetic process"/>
    <property type="evidence" value="ECO:0007669"/>
    <property type="project" value="TreeGrafter"/>
</dbReference>
<dbReference type="EMBL" id="MSIF01000049">
    <property type="protein sequence ID" value="OLF04312.1"/>
    <property type="molecule type" value="Genomic_DNA"/>
</dbReference>
<reference evidence="13 14" key="1">
    <citation type="submission" date="2016-12" db="EMBL/GenBank/DDBJ databases">
        <title>The draft genome sequence of Actinophytocola xinjiangensis.</title>
        <authorList>
            <person name="Wang W."/>
            <person name="Yuan L."/>
        </authorList>
    </citation>
    <scope>NUCLEOTIDE SEQUENCE [LARGE SCALE GENOMIC DNA]</scope>
    <source>
        <strain evidence="13 14">CGMCC 4.4663</strain>
    </source>
</reference>
<comment type="catalytic activity">
    <reaction evidence="7">
        <text>Preferential cleavage: (Ac)2-L-Lys-D-Ala-|-D-Ala. Also transpeptidation of peptidyl-alanyl moieties that are N-acyl substituents of D-alanine.</text>
        <dbReference type="EC" id="3.4.16.4"/>
    </reaction>
</comment>
<sequence length="816" mass="89089">MRGVVRPRPGGQPAGPARPGGAPAPGSAGVNMDGPTEMMPQVHKRRTGPEPELLTHREPGYDDPVDDYRDDYRDDDYDDEEVPLSQDQKRLRRKRIWRRVRRTGYVLTALMIILPLIGFFVAYQLVDVPSPQTIAKDQAQVAKLTYSNDKLITEMLPPDGQNRRMVRYEELPEQVKNAVFAAEDAEFMTNPGFDIAGVMRAAWNQLSGGQGGGSTITQQYIKKATGNEEKSITRKALEVVQAYKMNNTYSKEDIITAYLNTIYFGRGAYGIAAAAKAYYDKELKDITPSEAALLAGMIQSPSRFDEPEYMTRRWEFVLGQMVNNGWFPAEQAKTEKFPQPEDWEKLRTKALTDYRAHIQRRVMDELARDAGITEQDIFQQGLVIKTTIDPAAQKAAVESVKNVMDDESKNILPALVAVKPGSGEIVAYYGGNNGIGTDWAAAEQEPGSSFKPFDLVALLQKGMGLGEDYDGTSGRTFEGREAPVRNAGGDDSCGKECTVAKAMEKSVNTVFYEIAVEIVGTKAVRDAARQAGITSDLNGDKPEDAAPDGNISIGGGDTRVSTMEMASAYATFAAGGIYNKPHLVSEVRYPDGTVKWTPTQTTKNAFDKNDPDNNAKIARNVTESLMPVLEHSDLECDGDWECAGKTGTHQFGNTDDNAKAWMVGYSREISAAVSMGAEKDKKQIPLINSDGDIVYGSGLPGEIWLDFMNRYHKNKEPKDFPEFEAIGKTVEEFEAENRRTEETRNEDGNNGRGNDDDEDGRPGGGGGGNGPKPTGGPTIPTGEPSIPTGEPSIPTDPENPGNTFTPPFPGPGDVTG</sequence>
<gene>
    <name evidence="13" type="ORF">BLA60_41485</name>
</gene>
<feature type="transmembrane region" description="Helical" evidence="10">
    <location>
        <begin position="103"/>
        <end position="126"/>
    </location>
</feature>
<dbReference type="OrthoDB" id="9766909at2"/>
<feature type="region of interest" description="Disordered" evidence="9">
    <location>
        <begin position="1"/>
        <end position="88"/>
    </location>
</feature>
<evidence type="ECO:0000259" key="11">
    <source>
        <dbReference type="Pfam" id="PF00905"/>
    </source>
</evidence>
<comment type="caution">
    <text evidence="13">The sequence shown here is derived from an EMBL/GenBank/DDBJ whole genome shotgun (WGS) entry which is preliminary data.</text>
</comment>
<dbReference type="Proteomes" id="UP000185696">
    <property type="component" value="Unassembled WGS sequence"/>
</dbReference>
<keyword evidence="5" id="KW-0378">Hydrolase</keyword>
<keyword evidence="1" id="KW-0121">Carboxypeptidase</keyword>
<evidence type="ECO:0000256" key="2">
    <source>
        <dbReference type="ARBA" id="ARBA00022670"/>
    </source>
</evidence>
<keyword evidence="6" id="KW-0511">Multifunctional enzyme</keyword>
<dbReference type="Pfam" id="PF00912">
    <property type="entry name" value="Transgly"/>
    <property type="match status" value="1"/>
</dbReference>
<feature type="compositionally biased region" description="Low complexity" evidence="9">
    <location>
        <begin position="1"/>
        <end position="30"/>
    </location>
</feature>
<feature type="region of interest" description="Disordered" evidence="9">
    <location>
        <begin position="534"/>
        <end position="553"/>
    </location>
</feature>
<dbReference type="GO" id="GO:0008955">
    <property type="term" value="F:peptidoglycan glycosyltransferase activity"/>
    <property type="evidence" value="ECO:0007669"/>
    <property type="project" value="UniProtKB-EC"/>
</dbReference>
<dbReference type="GO" id="GO:0008658">
    <property type="term" value="F:penicillin binding"/>
    <property type="evidence" value="ECO:0007669"/>
    <property type="project" value="InterPro"/>
</dbReference>
<evidence type="ECO:0000256" key="3">
    <source>
        <dbReference type="ARBA" id="ARBA00022676"/>
    </source>
</evidence>
<dbReference type="InterPro" id="IPR036950">
    <property type="entry name" value="PBP_transglycosylase"/>
</dbReference>
<evidence type="ECO:0000256" key="9">
    <source>
        <dbReference type="SAM" id="MobiDB-lite"/>
    </source>
</evidence>
<feature type="domain" description="Glycosyl transferase family 51" evidence="12">
    <location>
        <begin position="151"/>
        <end position="321"/>
    </location>
</feature>
<dbReference type="InterPro" id="IPR012338">
    <property type="entry name" value="Beta-lactam/transpept-like"/>
</dbReference>
<dbReference type="SUPFAM" id="SSF53955">
    <property type="entry name" value="Lysozyme-like"/>
    <property type="match status" value="1"/>
</dbReference>
<organism evidence="13 14">
    <name type="scientific">Actinophytocola xinjiangensis</name>
    <dbReference type="NCBI Taxonomy" id="485602"/>
    <lineage>
        <taxon>Bacteria</taxon>
        <taxon>Bacillati</taxon>
        <taxon>Actinomycetota</taxon>
        <taxon>Actinomycetes</taxon>
        <taxon>Pseudonocardiales</taxon>
        <taxon>Pseudonocardiaceae</taxon>
    </lineage>
</organism>
<evidence type="ECO:0000256" key="10">
    <source>
        <dbReference type="SAM" id="Phobius"/>
    </source>
</evidence>
<evidence type="ECO:0000256" key="1">
    <source>
        <dbReference type="ARBA" id="ARBA00022645"/>
    </source>
</evidence>
<keyword evidence="3" id="KW-0328">Glycosyltransferase</keyword>